<reference evidence="1" key="1">
    <citation type="submission" date="2023-04" db="EMBL/GenBank/DDBJ databases">
        <title>Ambrosiozyma monospora NBRC 10751.</title>
        <authorList>
            <person name="Ichikawa N."/>
            <person name="Sato H."/>
            <person name="Tonouchi N."/>
        </authorList>
    </citation>
    <scope>NUCLEOTIDE SEQUENCE</scope>
    <source>
        <strain evidence="1">NBRC 10751</strain>
    </source>
</reference>
<proteinExistence type="predicted"/>
<evidence type="ECO:0000313" key="1">
    <source>
        <dbReference type="EMBL" id="GME95075.1"/>
    </source>
</evidence>
<organism evidence="1 2">
    <name type="scientific">Ambrosiozyma monospora</name>
    <name type="common">Yeast</name>
    <name type="synonym">Endomycopsis monosporus</name>
    <dbReference type="NCBI Taxonomy" id="43982"/>
    <lineage>
        <taxon>Eukaryota</taxon>
        <taxon>Fungi</taxon>
        <taxon>Dikarya</taxon>
        <taxon>Ascomycota</taxon>
        <taxon>Saccharomycotina</taxon>
        <taxon>Pichiomycetes</taxon>
        <taxon>Pichiales</taxon>
        <taxon>Pichiaceae</taxon>
        <taxon>Ambrosiozyma</taxon>
    </lineage>
</organism>
<comment type="caution">
    <text evidence="1">The sequence shown here is derived from an EMBL/GenBank/DDBJ whole genome shotgun (WGS) entry which is preliminary data.</text>
</comment>
<keyword evidence="2" id="KW-1185">Reference proteome</keyword>
<evidence type="ECO:0000313" key="2">
    <source>
        <dbReference type="Proteomes" id="UP001165064"/>
    </source>
</evidence>
<gene>
    <name evidence="1" type="ORF">Amon02_000971000</name>
</gene>
<dbReference type="Proteomes" id="UP001165064">
    <property type="component" value="Unassembled WGS sequence"/>
</dbReference>
<name>A0ACB5TUU3_AMBMO</name>
<protein>
    <submittedName>
        <fullName evidence="1">Unnamed protein product</fullName>
    </submittedName>
</protein>
<sequence>MSDPVVPPPKPLLLNSQSAKLSTTNELTTSQSNSDINSSGYPETPSKFKDSNSINSTDRKGSTGSSTITSLNTVISLTGHGPSPSYNGVNGNISKCGSNVTLTSASGSAIDLTHRRAKSQPLLFTTDDSNINNNNYSNADENNENKYYSRSQQSPFQRRHRGRTIGGSSTDELKTPFYKSNNTNSTHSGISFSVGHNNKNNNNNNSSSSTILYGPSNSTVNLMNGASSTSISSSNGLIPNGHSRHYRANGGSSISTGSINKRCEFDDIAVVEKDEDMNDNDSTLEAVSI</sequence>
<dbReference type="EMBL" id="BSXS01009266">
    <property type="protein sequence ID" value="GME95075.1"/>
    <property type="molecule type" value="Genomic_DNA"/>
</dbReference>
<accession>A0ACB5TUU3</accession>